<feature type="region of interest" description="Disordered" evidence="1">
    <location>
        <begin position="164"/>
        <end position="190"/>
    </location>
</feature>
<dbReference type="GO" id="GO:0032259">
    <property type="term" value="P:methylation"/>
    <property type="evidence" value="ECO:0007669"/>
    <property type="project" value="UniProtKB-KW"/>
</dbReference>
<name>A0A6L2L924_TANCI</name>
<sequence length="303" mass="33987">MDFNNFKVNGTEPDALTLTLHSLFDTDDDDDDNDDENDNDDELPVPLTVVKPSLVNGQSVRVDELSSNCEEERLSTPVKVRTESAENVGRKDKDKDKHKDREVGEERKLRRSPRLSTPATATAKNSVGRNVGKMLALCADEGNKVNGSVRRSPRLSTPVIVPEPETKRKKKEMSEVKRKSSGKVVSEKKKARLSSGSGSDVCFSGEESRVLELEYRGEVKPHKKQKVERERECCFVGEAVSEAEAMEKWAWRYELKAKRRKGQGWILNAGEEDEVHLNVECHYLQADVGGCIFSLGDCVHIKD</sequence>
<comment type="caution">
    <text evidence="2">The sequence shown here is derived from an EMBL/GenBank/DDBJ whole genome shotgun (WGS) entry which is preliminary data.</text>
</comment>
<feature type="compositionally biased region" description="Polar residues" evidence="1">
    <location>
        <begin position="114"/>
        <end position="124"/>
    </location>
</feature>
<dbReference type="Gene3D" id="2.30.30.490">
    <property type="match status" value="1"/>
</dbReference>
<reference evidence="2" key="1">
    <citation type="journal article" date="2019" name="Sci. Rep.">
        <title>Draft genome of Tanacetum cinerariifolium, the natural source of mosquito coil.</title>
        <authorList>
            <person name="Yamashiro T."/>
            <person name="Shiraishi A."/>
            <person name="Satake H."/>
            <person name="Nakayama K."/>
        </authorList>
    </citation>
    <scope>NUCLEOTIDE SEQUENCE</scope>
</reference>
<dbReference type="AlphaFoldDB" id="A0A6L2L924"/>
<gene>
    <name evidence="2" type="ORF">Tci_029638</name>
</gene>
<dbReference type="InterPro" id="IPR043151">
    <property type="entry name" value="BAH_sf"/>
</dbReference>
<dbReference type="GO" id="GO:0008168">
    <property type="term" value="F:methyltransferase activity"/>
    <property type="evidence" value="ECO:0007669"/>
    <property type="project" value="UniProtKB-KW"/>
</dbReference>
<evidence type="ECO:0000256" key="1">
    <source>
        <dbReference type="SAM" id="MobiDB-lite"/>
    </source>
</evidence>
<proteinExistence type="predicted"/>
<protein>
    <submittedName>
        <fullName evidence="2">DNA (Cytosine-5)-methyltransferase CMT2</fullName>
    </submittedName>
</protein>
<keyword evidence="2" id="KW-0489">Methyltransferase</keyword>
<dbReference type="EMBL" id="BKCJ010003869">
    <property type="protein sequence ID" value="GEU57660.1"/>
    <property type="molecule type" value="Genomic_DNA"/>
</dbReference>
<feature type="compositionally biased region" description="Basic and acidic residues" evidence="1">
    <location>
        <begin position="70"/>
        <end position="108"/>
    </location>
</feature>
<keyword evidence="2" id="KW-0808">Transferase</keyword>
<feature type="region of interest" description="Disordered" evidence="1">
    <location>
        <begin position="22"/>
        <end position="124"/>
    </location>
</feature>
<accession>A0A6L2L924</accession>
<feature type="compositionally biased region" description="Acidic residues" evidence="1">
    <location>
        <begin position="25"/>
        <end position="43"/>
    </location>
</feature>
<organism evidence="2">
    <name type="scientific">Tanacetum cinerariifolium</name>
    <name type="common">Dalmatian daisy</name>
    <name type="synonym">Chrysanthemum cinerariifolium</name>
    <dbReference type="NCBI Taxonomy" id="118510"/>
    <lineage>
        <taxon>Eukaryota</taxon>
        <taxon>Viridiplantae</taxon>
        <taxon>Streptophyta</taxon>
        <taxon>Embryophyta</taxon>
        <taxon>Tracheophyta</taxon>
        <taxon>Spermatophyta</taxon>
        <taxon>Magnoliopsida</taxon>
        <taxon>eudicotyledons</taxon>
        <taxon>Gunneridae</taxon>
        <taxon>Pentapetalae</taxon>
        <taxon>asterids</taxon>
        <taxon>campanulids</taxon>
        <taxon>Asterales</taxon>
        <taxon>Asteraceae</taxon>
        <taxon>Asteroideae</taxon>
        <taxon>Anthemideae</taxon>
        <taxon>Anthemidinae</taxon>
        <taxon>Tanacetum</taxon>
    </lineage>
</organism>
<evidence type="ECO:0000313" key="2">
    <source>
        <dbReference type="EMBL" id="GEU57660.1"/>
    </source>
</evidence>